<dbReference type="EMBL" id="JAMZIH010000231">
    <property type="protein sequence ID" value="KAJ1679692.1"/>
    <property type="molecule type" value="Genomic_DNA"/>
</dbReference>
<dbReference type="Proteomes" id="UP001145114">
    <property type="component" value="Unassembled WGS sequence"/>
</dbReference>
<reference evidence="1" key="1">
    <citation type="submission" date="2022-06" db="EMBL/GenBank/DDBJ databases">
        <title>Phylogenomic reconstructions and comparative analyses of Kickxellomycotina fungi.</title>
        <authorList>
            <person name="Reynolds N.K."/>
            <person name="Stajich J.E."/>
            <person name="Barry K."/>
            <person name="Grigoriev I.V."/>
            <person name="Crous P."/>
            <person name="Smith M.E."/>
        </authorList>
    </citation>
    <scope>NUCLEOTIDE SEQUENCE</scope>
    <source>
        <strain evidence="1">RSA 2271</strain>
    </source>
</reference>
<gene>
    <name evidence="1" type="ORF">EV182_001532</name>
</gene>
<protein>
    <submittedName>
        <fullName evidence="1">Uncharacterized protein</fullName>
    </submittedName>
</protein>
<comment type="caution">
    <text evidence="1">The sequence shown here is derived from an EMBL/GenBank/DDBJ whole genome shotgun (WGS) entry which is preliminary data.</text>
</comment>
<feature type="non-terminal residue" evidence="1">
    <location>
        <position position="1"/>
    </location>
</feature>
<name>A0ACC1HWT7_9FUNG</name>
<organism evidence="1 2">
    <name type="scientific">Spiromyces aspiralis</name>
    <dbReference type="NCBI Taxonomy" id="68401"/>
    <lineage>
        <taxon>Eukaryota</taxon>
        <taxon>Fungi</taxon>
        <taxon>Fungi incertae sedis</taxon>
        <taxon>Zoopagomycota</taxon>
        <taxon>Kickxellomycotina</taxon>
        <taxon>Kickxellomycetes</taxon>
        <taxon>Kickxellales</taxon>
        <taxon>Kickxellaceae</taxon>
        <taxon>Spiromyces</taxon>
    </lineage>
</organism>
<proteinExistence type="predicted"/>
<evidence type="ECO:0000313" key="1">
    <source>
        <dbReference type="EMBL" id="KAJ1679692.1"/>
    </source>
</evidence>
<keyword evidence="2" id="KW-1185">Reference proteome</keyword>
<sequence length="73" mass="8034">AKQLTVPPITHQRANYQMNDGENSSESGNDSSLKDITQEHEQDNMLDTPSDSKPPDDWEAGLDDLHLGSVGQQ</sequence>
<evidence type="ECO:0000313" key="2">
    <source>
        <dbReference type="Proteomes" id="UP001145114"/>
    </source>
</evidence>
<accession>A0ACC1HWT7</accession>